<dbReference type="RefSeq" id="WP_139106368.1">
    <property type="nucleotide sequence ID" value="NZ_VDFR01000079.1"/>
</dbReference>
<evidence type="ECO:0000259" key="7">
    <source>
        <dbReference type="Pfam" id="PF04542"/>
    </source>
</evidence>
<dbReference type="InterPro" id="IPR014284">
    <property type="entry name" value="RNA_pol_sigma-70_dom"/>
</dbReference>
<dbReference type="SUPFAM" id="SSF54427">
    <property type="entry name" value="NTF2-like"/>
    <property type="match status" value="1"/>
</dbReference>
<dbReference type="Pfam" id="PF04542">
    <property type="entry name" value="Sigma70_r2"/>
    <property type="match status" value="1"/>
</dbReference>
<comment type="similarity">
    <text evidence="1">Belongs to the sigma-70 factor family. ECF subfamily.</text>
</comment>
<dbReference type="EMBL" id="VDFR01000079">
    <property type="protein sequence ID" value="TNC43697.1"/>
    <property type="molecule type" value="Genomic_DNA"/>
</dbReference>
<dbReference type="InterPro" id="IPR037401">
    <property type="entry name" value="SnoaL-like"/>
</dbReference>
<feature type="domain" description="RNA polymerase sigma factor 70 region 4 type 2" evidence="8">
    <location>
        <begin position="146"/>
        <end position="197"/>
    </location>
</feature>
<dbReference type="InterPro" id="IPR014305">
    <property type="entry name" value="RNA_pol_sigma-G_actinobac"/>
</dbReference>
<evidence type="ECO:0000256" key="2">
    <source>
        <dbReference type="ARBA" id="ARBA00011344"/>
    </source>
</evidence>
<dbReference type="Gene3D" id="1.10.1740.10">
    <property type="match status" value="1"/>
</dbReference>
<dbReference type="InterPro" id="IPR013249">
    <property type="entry name" value="RNA_pol_sigma70_r4_t2"/>
</dbReference>
<dbReference type="SUPFAM" id="SSF88946">
    <property type="entry name" value="Sigma2 domain of RNA polymerase sigma factors"/>
    <property type="match status" value="1"/>
</dbReference>
<name>A0A5C4MF60_9ACTN</name>
<dbReference type="EMBL" id="VDFR01000096">
    <property type="protein sequence ID" value="TNC42456.1"/>
    <property type="molecule type" value="Genomic_DNA"/>
</dbReference>
<proteinExistence type="inferred from homology"/>
<dbReference type="PANTHER" id="PTHR43133:SF65">
    <property type="entry name" value="ECF RNA POLYMERASE SIGMA FACTOR SIGG"/>
    <property type="match status" value="1"/>
</dbReference>
<gene>
    <name evidence="11" type="ORF">FHE65_17835</name>
    <name evidence="10" type="ORF">FHE65_21315</name>
</gene>
<feature type="domain" description="RNA polymerase sigma-70 region 2" evidence="7">
    <location>
        <begin position="39"/>
        <end position="106"/>
    </location>
</feature>
<evidence type="ECO:0000313" key="10">
    <source>
        <dbReference type="EMBL" id="TNC42456.1"/>
    </source>
</evidence>
<dbReference type="NCBIfam" id="TIGR02937">
    <property type="entry name" value="sigma70-ECF"/>
    <property type="match status" value="1"/>
</dbReference>
<dbReference type="PANTHER" id="PTHR43133">
    <property type="entry name" value="RNA POLYMERASE ECF-TYPE SIGMA FACTO"/>
    <property type="match status" value="1"/>
</dbReference>
<dbReference type="OrthoDB" id="6689546at2"/>
<sequence length="334" mass="36645">MEGTSRDDETHRDGRADDEEHDDALARARAGDEDAFARLVTPYRRELRLHCYRMLGSTADAADAEQETLVRAWQGLGGFDGRHLRAWLYRIATNRCLTLIERRARRELPVGLEGGESDVSWLEPLPGSWLEPSPEERAVDRETVRLAFVAALQHLPASQRAVLLLRDVLAFRAAEVAGVLDLSAAAVNSLLQRARAAVADGLPPSATASGEGLGTLADRYVRAWEAGDVDRIVALLADDVRYSMPPLPRWYAGLDDVTGFLRSGPMRESWRFLPTTANGQLAFGTYLRDAERGEFRPGGLDVLTVAAGRVTEVVAFLEADLTAFGLPASLPDER</sequence>
<keyword evidence="3" id="KW-0805">Transcription regulation</keyword>
<keyword evidence="5" id="KW-0804">Transcription</keyword>
<dbReference type="NCBIfam" id="TIGR02960">
    <property type="entry name" value="SigX5"/>
    <property type="match status" value="1"/>
</dbReference>
<dbReference type="Pfam" id="PF08281">
    <property type="entry name" value="Sigma70_r4_2"/>
    <property type="match status" value="1"/>
</dbReference>
<dbReference type="InterPro" id="IPR032710">
    <property type="entry name" value="NTF2-like_dom_sf"/>
</dbReference>
<dbReference type="AlphaFoldDB" id="A0A5C4MF60"/>
<feature type="compositionally biased region" description="Basic and acidic residues" evidence="6">
    <location>
        <begin position="1"/>
        <end position="15"/>
    </location>
</feature>
<dbReference type="NCBIfam" id="NF006089">
    <property type="entry name" value="PRK08241.1"/>
    <property type="match status" value="1"/>
</dbReference>
<feature type="region of interest" description="Disordered" evidence="6">
    <location>
        <begin position="1"/>
        <end position="22"/>
    </location>
</feature>
<evidence type="ECO:0000256" key="5">
    <source>
        <dbReference type="ARBA" id="ARBA00023163"/>
    </source>
</evidence>
<dbReference type="InterPro" id="IPR039425">
    <property type="entry name" value="RNA_pol_sigma-70-like"/>
</dbReference>
<evidence type="ECO:0000259" key="8">
    <source>
        <dbReference type="Pfam" id="PF08281"/>
    </source>
</evidence>
<comment type="caution">
    <text evidence="10">The sequence shown here is derived from an EMBL/GenBank/DDBJ whole genome shotgun (WGS) entry which is preliminary data.</text>
</comment>
<dbReference type="Proteomes" id="UP000306740">
    <property type="component" value="Unassembled WGS sequence"/>
</dbReference>
<evidence type="ECO:0000256" key="3">
    <source>
        <dbReference type="ARBA" id="ARBA00023015"/>
    </source>
</evidence>
<dbReference type="InterPro" id="IPR013325">
    <property type="entry name" value="RNA_pol_sigma_r2"/>
</dbReference>
<keyword evidence="4" id="KW-0731">Sigma factor</keyword>
<accession>A0A5C4MF60</accession>
<organism evidence="10 12">
    <name type="scientific">Mumia zhuanghuii</name>
    <dbReference type="NCBI Taxonomy" id="2585211"/>
    <lineage>
        <taxon>Bacteria</taxon>
        <taxon>Bacillati</taxon>
        <taxon>Actinomycetota</taxon>
        <taxon>Actinomycetes</taxon>
        <taxon>Propionibacteriales</taxon>
        <taxon>Nocardioidaceae</taxon>
        <taxon>Mumia</taxon>
    </lineage>
</organism>
<evidence type="ECO:0000259" key="9">
    <source>
        <dbReference type="Pfam" id="PF12680"/>
    </source>
</evidence>
<dbReference type="InterPro" id="IPR013324">
    <property type="entry name" value="RNA_pol_sigma_r3/r4-like"/>
</dbReference>
<dbReference type="Gene3D" id="3.10.450.50">
    <property type="match status" value="1"/>
</dbReference>
<dbReference type="GO" id="GO:0016987">
    <property type="term" value="F:sigma factor activity"/>
    <property type="evidence" value="ECO:0007669"/>
    <property type="project" value="UniProtKB-KW"/>
</dbReference>
<reference evidence="10 12" key="1">
    <citation type="submission" date="2019-05" db="EMBL/GenBank/DDBJ databases">
        <title>Mumia sp. nov., isolated from the intestinal contents of plateau pika (Ochotona curzoniae) in the Qinghai-Tibet plateau of China.</title>
        <authorList>
            <person name="Tian Z."/>
        </authorList>
    </citation>
    <scope>NUCLEOTIDE SEQUENCE [LARGE SCALE GENOMIC DNA]</scope>
    <source>
        <strain evidence="12">527</strain>
        <strain evidence="10">Z527</strain>
    </source>
</reference>
<dbReference type="InterPro" id="IPR036388">
    <property type="entry name" value="WH-like_DNA-bd_sf"/>
</dbReference>
<evidence type="ECO:0000313" key="11">
    <source>
        <dbReference type="EMBL" id="TNC43697.1"/>
    </source>
</evidence>
<feature type="domain" description="SnoaL-like" evidence="9">
    <location>
        <begin position="218"/>
        <end position="313"/>
    </location>
</feature>
<evidence type="ECO:0000256" key="6">
    <source>
        <dbReference type="SAM" id="MobiDB-lite"/>
    </source>
</evidence>
<evidence type="ECO:0000313" key="12">
    <source>
        <dbReference type="Proteomes" id="UP000306740"/>
    </source>
</evidence>
<dbReference type="GO" id="GO:0006352">
    <property type="term" value="P:DNA-templated transcription initiation"/>
    <property type="evidence" value="ECO:0007669"/>
    <property type="project" value="InterPro"/>
</dbReference>
<comment type="subunit">
    <text evidence="2">Interacts transiently with the RNA polymerase catalytic core formed by RpoA, RpoB, RpoC and RpoZ (2 alpha, 1 beta, 1 beta' and 1 omega subunit) to form the RNA polymerase holoenzyme that can initiate transcription.</text>
</comment>
<protein>
    <submittedName>
        <fullName evidence="10">Sigma-70 family RNA polymerase sigma factor</fullName>
    </submittedName>
</protein>
<evidence type="ECO:0000256" key="1">
    <source>
        <dbReference type="ARBA" id="ARBA00010641"/>
    </source>
</evidence>
<dbReference type="InterPro" id="IPR007627">
    <property type="entry name" value="RNA_pol_sigma70_r2"/>
</dbReference>
<evidence type="ECO:0000256" key="4">
    <source>
        <dbReference type="ARBA" id="ARBA00023082"/>
    </source>
</evidence>
<dbReference type="GO" id="GO:0003677">
    <property type="term" value="F:DNA binding"/>
    <property type="evidence" value="ECO:0007669"/>
    <property type="project" value="InterPro"/>
</dbReference>
<dbReference type="Pfam" id="PF12680">
    <property type="entry name" value="SnoaL_2"/>
    <property type="match status" value="1"/>
</dbReference>
<dbReference type="SUPFAM" id="SSF88659">
    <property type="entry name" value="Sigma3 and sigma4 domains of RNA polymerase sigma factors"/>
    <property type="match status" value="1"/>
</dbReference>
<dbReference type="Gene3D" id="1.10.10.10">
    <property type="entry name" value="Winged helix-like DNA-binding domain superfamily/Winged helix DNA-binding domain"/>
    <property type="match status" value="1"/>
</dbReference>